<dbReference type="PANTHER" id="PTHR10117">
    <property type="entry name" value="TRANSIENT RECEPTOR POTENTIAL CHANNEL"/>
    <property type="match status" value="1"/>
</dbReference>
<feature type="transmembrane region" description="Helical" evidence="8">
    <location>
        <begin position="93"/>
        <end position="113"/>
    </location>
</feature>
<dbReference type="GO" id="GO:0005886">
    <property type="term" value="C:plasma membrane"/>
    <property type="evidence" value="ECO:0007669"/>
    <property type="project" value="TreeGrafter"/>
</dbReference>
<evidence type="ECO:0000256" key="5">
    <source>
        <dbReference type="ARBA" id="ARBA00023065"/>
    </source>
</evidence>
<feature type="non-terminal residue" evidence="11">
    <location>
        <position position="234"/>
    </location>
</feature>
<evidence type="ECO:0000256" key="7">
    <source>
        <dbReference type="ARBA" id="ARBA00023303"/>
    </source>
</evidence>
<name>A0A6P8HIG9_ACTTE</name>
<dbReference type="InParanoid" id="A0A6P8HIG9"/>
<evidence type="ECO:0000256" key="1">
    <source>
        <dbReference type="ARBA" id="ARBA00004141"/>
    </source>
</evidence>
<protein>
    <submittedName>
        <fullName evidence="11">Short transient receptor potential channel 2-like</fullName>
    </submittedName>
</protein>
<dbReference type="Pfam" id="PF00520">
    <property type="entry name" value="Ion_trans"/>
    <property type="match status" value="1"/>
</dbReference>
<dbReference type="GO" id="GO:0034703">
    <property type="term" value="C:cation channel complex"/>
    <property type="evidence" value="ECO:0007669"/>
    <property type="project" value="TreeGrafter"/>
</dbReference>
<feature type="domain" description="Ion transport" evidence="9">
    <location>
        <begin position="7"/>
        <end position="233"/>
    </location>
</feature>
<dbReference type="KEGG" id="aten:116292462"/>
<evidence type="ECO:0000256" key="8">
    <source>
        <dbReference type="SAM" id="Phobius"/>
    </source>
</evidence>
<keyword evidence="5" id="KW-0406">Ion transport</keyword>
<dbReference type="GO" id="GO:0070679">
    <property type="term" value="F:inositol 1,4,5 trisphosphate binding"/>
    <property type="evidence" value="ECO:0007669"/>
    <property type="project" value="TreeGrafter"/>
</dbReference>
<evidence type="ECO:0000256" key="3">
    <source>
        <dbReference type="ARBA" id="ARBA00022692"/>
    </source>
</evidence>
<gene>
    <name evidence="11" type="primary">LOC116292462</name>
</gene>
<evidence type="ECO:0000313" key="11">
    <source>
        <dbReference type="RefSeq" id="XP_031555641.1"/>
    </source>
</evidence>
<keyword evidence="3 8" id="KW-0812">Transmembrane</keyword>
<reference evidence="11" key="1">
    <citation type="submission" date="2025-08" db="UniProtKB">
        <authorList>
            <consortium name="RefSeq"/>
        </authorList>
    </citation>
    <scope>IDENTIFICATION</scope>
    <source>
        <tissue evidence="11">Tentacle</tissue>
    </source>
</reference>
<keyword evidence="10" id="KW-1185">Reference proteome</keyword>
<dbReference type="AlphaFoldDB" id="A0A6P8HIG9"/>
<evidence type="ECO:0000259" key="9">
    <source>
        <dbReference type="Pfam" id="PF00520"/>
    </source>
</evidence>
<accession>A0A6P8HIG9</accession>
<dbReference type="OrthoDB" id="5981058at2759"/>
<evidence type="ECO:0000256" key="2">
    <source>
        <dbReference type="ARBA" id="ARBA00022448"/>
    </source>
</evidence>
<keyword evidence="2" id="KW-0813">Transport</keyword>
<dbReference type="PANTHER" id="PTHR10117:SF54">
    <property type="entry name" value="TRANSIENT RECEPTOR POTENTIAL-GAMMA PROTEIN"/>
    <property type="match status" value="1"/>
</dbReference>
<feature type="transmembrane region" description="Helical" evidence="8">
    <location>
        <begin position="205"/>
        <end position="226"/>
    </location>
</feature>
<dbReference type="GeneID" id="116292462"/>
<dbReference type="RefSeq" id="XP_031555641.1">
    <property type="nucleotide sequence ID" value="XM_031699781.1"/>
</dbReference>
<dbReference type="Proteomes" id="UP000515163">
    <property type="component" value="Unplaced"/>
</dbReference>
<keyword evidence="4 8" id="KW-1133">Transmembrane helix</keyword>
<dbReference type="InterPro" id="IPR005821">
    <property type="entry name" value="Ion_trans_dom"/>
</dbReference>
<keyword evidence="7" id="KW-0407">Ion channel</keyword>
<evidence type="ECO:0000256" key="4">
    <source>
        <dbReference type="ARBA" id="ARBA00022989"/>
    </source>
</evidence>
<sequence length="234" mass="26924">MLSYFALLVLHLSLCFQPSTLHFIVEEWIILVFFLGRFMMEVYQAVNGFSNYLRDSWNRLDVITLIVYAVLLILRVITWSVDTSISNNPLLAGAGYLYGINSMLLTLRVFGHIMELKAKHGAIQIALFQITENIIAVFGQLLIVIFAFSLAIFKIRTTQISFDGTPSTVFFESWWSIAKHLLWSFLLEPQVLHVPFERTIVFAQILYVLFLIIAVVMLMNMMIAILTNTYQRAE</sequence>
<dbReference type="InterPro" id="IPR002153">
    <property type="entry name" value="TRPC_channel"/>
</dbReference>
<keyword evidence="6 8" id="KW-0472">Membrane</keyword>
<feature type="transmembrane region" description="Helical" evidence="8">
    <location>
        <begin position="62"/>
        <end position="81"/>
    </location>
</feature>
<feature type="transmembrane region" description="Helical" evidence="8">
    <location>
        <begin position="134"/>
        <end position="153"/>
    </location>
</feature>
<comment type="subcellular location">
    <subcellularLocation>
        <location evidence="1">Membrane</location>
        <topology evidence="1">Multi-pass membrane protein</topology>
    </subcellularLocation>
</comment>
<dbReference type="GO" id="GO:0051480">
    <property type="term" value="P:regulation of cytosolic calcium ion concentration"/>
    <property type="evidence" value="ECO:0007669"/>
    <property type="project" value="TreeGrafter"/>
</dbReference>
<organism evidence="10 11">
    <name type="scientific">Actinia tenebrosa</name>
    <name type="common">Australian red waratah sea anemone</name>
    <dbReference type="NCBI Taxonomy" id="6105"/>
    <lineage>
        <taxon>Eukaryota</taxon>
        <taxon>Metazoa</taxon>
        <taxon>Cnidaria</taxon>
        <taxon>Anthozoa</taxon>
        <taxon>Hexacorallia</taxon>
        <taxon>Actiniaria</taxon>
        <taxon>Actiniidae</taxon>
        <taxon>Actinia</taxon>
    </lineage>
</organism>
<dbReference type="GO" id="GO:0015279">
    <property type="term" value="F:store-operated calcium channel activity"/>
    <property type="evidence" value="ECO:0007669"/>
    <property type="project" value="TreeGrafter"/>
</dbReference>
<evidence type="ECO:0000313" key="10">
    <source>
        <dbReference type="Proteomes" id="UP000515163"/>
    </source>
</evidence>
<evidence type="ECO:0000256" key="6">
    <source>
        <dbReference type="ARBA" id="ARBA00023136"/>
    </source>
</evidence>
<proteinExistence type="predicted"/>